<dbReference type="NCBIfam" id="TIGR01764">
    <property type="entry name" value="excise"/>
    <property type="match status" value="1"/>
</dbReference>
<reference evidence="2" key="1">
    <citation type="submission" date="2020-08" db="EMBL/GenBank/DDBJ databases">
        <authorList>
            <person name="Hu Y."/>
            <person name="Nguyen S.V."/>
            <person name="Li F."/>
            <person name="Fanning S."/>
        </authorList>
    </citation>
    <scope>NUCLEOTIDE SEQUENCE</scope>
    <source>
        <strain evidence="2">SYSU D8009</strain>
    </source>
</reference>
<organism evidence="2 3">
    <name type="scientific">Siccirubricoccus deserti</name>
    <dbReference type="NCBI Taxonomy" id="2013562"/>
    <lineage>
        <taxon>Bacteria</taxon>
        <taxon>Pseudomonadati</taxon>
        <taxon>Pseudomonadota</taxon>
        <taxon>Alphaproteobacteria</taxon>
        <taxon>Acetobacterales</taxon>
        <taxon>Roseomonadaceae</taxon>
        <taxon>Siccirubricoccus</taxon>
    </lineage>
</organism>
<evidence type="ECO:0000259" key="1">
    <source>
        <dbReference type="Pfam" id="PF12728"/>
    </source>
</evidence>
<dbReference type="InterPro" id="IPR009061">
    <property type="entry name" value="DNA-bd_dom_put_sf"/>
</dbReference>
<sequence length="71" mass="7898">MPDEPSGPALSLRVLRLLTLAQVAEITNLSASTLRRQIRLKRLAVHRLGNTLRIAEADLQAWLATSRRAAR</sequence>
<keyword evidence="3" id="KW-1185">Reference proteome</keyword>
<dbReference type="Proteomes" id="UP000600101">
    <property type="component" value="Unassembled WGS sequence"/>
</dbReference>
<dbReference type="SUPFAM" id="SSF46955">
    <property type="entry name" value="Putative DNA-binding domain"/>
    <property type="match status" value="1"/>
</dbReference>
<gene>
    <name evidence="2" type="ORF">H7965_23595</name>
</gene>
<dbReference type="AlphaFoldDB" id="A0A9X0R3P2"/>
<dbReference type="InterPro" id="IPR041657">
    <property type="entry name" value="HTH_17"/>
</dbReference>
<name>A0A9X0R3P2_9PROT</name>
<feature type="domain" description="Helix-turn-helix" evidence="1">
    <location>
        <begin position="17"/>
        <end position="65"/>
    </location>
</feature>
<dbReference type="EMBL" id="JACOMF010000048">
    <property type="protein sequence ID" value="MBC4018278.1"/>
    <property type="molecule type" value="Genomic_DNA"/>
</dbReference>
<protein>
    <submittedName>
        <fullName evidence="2">Helix-turn-helix domain-containing protein</fullName>
    </submittedName>
</protein>
<dbReference type="RefSeq" id="WP_186773032.1">
    <property type="nucleotide sequence ID" value="NZ_JACOMF010000048.1"/>
</dbReference>
<dbReference type="InterPro" id="IPR010093">
    <property type="entry name" value="SinI_DNA-bd"/>
</dbReference>
<dbReference type="Pfam" id="PF12728">
    <property type="entry name" value="HTH_17"/>
    <property type="match status" value="1"/>
</dbReference>
<comment type="caution">
    <text evidence="2">The sequence shown here is derived from an EMBL/GenBank/DDBJ whole genome shotgun (WGS) entry which is preliminary data.</text>
</comment>
<accession>A0A9X0R3P2</accession>
<evidence type="ECO:0000313" key="2">
    <source>
        <dbReference type="EMBL" id="MBC4018278.1"/>
    </source>
</evidence>
<proteinExistence type="predicted"/>
<dbReference type="GO" id="GO:0003677">
    <property type="term" value="F:DNA binding"/>
    <property type="evidence" value="ECO:0007669"/>
    <property type="project" value="InterPro"/>
</dbReference>
<evidence type="ECO:0000313" key="3">
    <source>
        <dbReference type="Proteomes" id="UP000600101"/>
    </source>
</evidence>